<dbReference type="GO" id="GO:0000981">
    <property type="term" value="F:DNA-binding transcription factor activity, RNA polymerase II-specific"/>
    <property type="evidence" value="ECO:0007669"/>
    <property type="project" value="TreeGrafter"/>
</dbReference>
<dbReference type="SMART" id="SM00355">
    <property type="entry name" value="ZnF_C2H2"/>
    <property type="match status" value="3"/>
</dbReference>
<evidence type="ECO:0000256" key="6">
    <source>
        <dbReference type="ARBA" id="ARBA00023015"/>
    </source>
</evidence>
<gene>
    <name evidence="13" type="ORF">TCAL_01238</name>
</gene>
<keyword evidence="6" id="KW-0805">Transcription regulation</keyword>
<feature type="region of interest" description="Disordered" evidence="11">
    <location>
        <begin position="26"/>
        <end position="73"/>
    </location>
</feature>
<dbReference type="Pfam" id="PF00096">
    <property type="entry name" value="zf-C2H2"/>
    <property type="match status" value="3"/>
</dbReference>
<evidence type="ECO:0000256" key="5">
    <source>
        <dbReference type="ARBA" id="ARBA00022833"/>
    </source>
</evidence>
<evidence type="ECO:0000313" key="13">
    <source>
        <dbReference type="EMBL" id="TRY70803.1"/>
    </source>
</evidence>
<keyword evidence="5" id="KW-0862">Zinc</keyword>
<dbReference type="PROSITE" id="PS50157">
    <property type="entry name" value="ZINC_FINGER_C2H2_2"/>
    <property type="match status" value="3"/>
</dbReference>
<accession>A0A553NZD4</accession>
<evidence type="ECO:0000256" key="3">
    <source>
        <dbReference type="ARBA" id="ARBA00022737"/>
    </source>
</evidence>
<evidence type="ECO:0000256" key="11">
    <source>
        <dbReference type="SAM" id="MobiDB-lite"/>
    </source>
</evidence>
<dbReference type="AlphaFoldDB" id="A0A553NZD4"/>
<feature type="domain" description="C2H2-type" evidence="12">
    <location>
        <begin position="286"/>
        <end position="308"/>
    </location>
</feature>
<keyword evidence="14" id="KW-1185">Reference proteome</keyword>
<dbReference type="GO" id="GO:0005634">
    <property type="term" value="C:nucleus"/>
    <property type="evidence" value="ECO:0007669"/>
    <property type="project" value="UniProtKB-SubCell"/>
</dbReference>
<feature type="compositionally biased region" description="Polar residues" evidence="11">
    <location>
        <begin position="154"/>
        <end position="167"/>
    </location>
</feature>
<sequence>MAQLNEMWTDIDAVIMGNNESSSILSGDHPNGLVDATNPASMGSSSTSCSSSLSSSSIIKEEQQAPSTPNSFCSRSSPDYHMDFYGGNSDGNASPMAPQSSATAEIYNQQVQFYPGGKHFNGFYPNHNGYQSIVQPPEQQSHCSPPHSPELDYYNSSGQHQYFQSTHPKILTPPASPYQASSQMISPVKGQDNPNSTTSSTSSTSLTKSGKPRRKRNYTKRKQVIHTCPNEGCPKTYTKSSHLKAHLRTHTGEKPYMCQWKGCGWKFARSDELTRHNRKHTGDRPFRCRLCERAFSRSDHLSLHMKRHMVL</sequence>
<feature type="compositionally biased region" description="Low complexity" evidence="11">
    <location>
        <begin position="196"/>
        <end position="209"/>
    </location>
</feature>
<evidence type="ECO:0000256" key="9">
    <source>
        <dbReference type="ARBA" id="ARBA00023242"/>
    </source>
</evidence>
<dbReference type="InterPro" id="IPR013087">
    <property type="entry name" value="Znf_C2H2_type"/>
</dbReference>
<dbReference type="InterPro" id="IPR036236">
    <property type="entry name" value="Znf_C2H2_sf"/>
</dbReference>
<comment type="subcellular location">
    <subcellularLocation>
        <location evidence="1">Nucleus</location>
    </subcellularLocation>
</comment>
<feature type="compositionally biased region" description="Polar residues" evidence="11">
    <location>
        <begin position="64"/>
        <end position="73"/>
    </location>
</feature>
<dbReference type="Gene3D" id="3.30.160.60">
    <property type="entry name" value="Classic Zinc Finger"/>
    <property type="match status" value="3"/>
</dbReference>
<evidence type="ECO:0000256" key="8">
    <source>
        <dbReference type="ARBA" id="ARBA00023163"/>
    </source>
</evidence>
<feature type="compositionally biased region" description="Polar residues" evidence="11">
    <location>
        <begin position="134"/>
        <end position="143"/>
    </location>
</feature>
<keyword evidence="8" id="KW-0804">Transcription</keyword>
<reference evidence="13 14" key="1">
    <citation type="journal article" date="2018" name="Nat. Ecol. Evol.">
        <title>Genomic signatures of mitonuclear coevolution across populations of Tigriopus californicus.</title>
        <authorList>
            <person name="Barreto F.S."/>
            <person name="Watson E.T."/>
            <person name="Lima T.G."/>
            <person name="Willett C.S."/>
            <person name="Edmands S."/>
            <person name="Li W."/>
            <person name="Burton R.S."/>
        </authorList>
    </citation>
    <scope>NUCLEOTIDE SEQUENCE [LARGE SCALE GENOMIC DNA]</scope>
    <source>
        <strain evidence="13 14">San Diego</strain>
    </source>
</reference>
<feature type="domain" description="C2H2-type" evidence="12">
    <location>
        <begin position="226"/>
        <end position="255"/>
    </location>
</feature>
<feature type="compositionally biased region" description="Low complexity" evidence="11">
    <location>
        <begin position="41"/>
        <end position="57"/>
    </location>
</feature>
<protein>
    <recommendedName>
        <fullName evidence="12">C2H2-type domain-containing protein</fullName>
    </recommendedName>
</protein>
<dbReference type="EMBL" id="VCGU01000009">
    <property type="protein sequence ID" value="TRY70803.1"/>
    <property type="molecule type" value="Genomic_DNA"/>
</dbReference>
<dbReference type="SUPFAM" id="SSF57667">
    <property type="entry name" value="beta-beta-alpha zinc fingers"/>
    <property type="match status" value="2"/>
</dbReference>
<organism evidence="13 14">
    <name type="scientific">Tigriopus californicus</name>
    <name type="common">Marine copepod</name>
    <dbReference type="NCBI Taxonomy" id="6832"/>
    <lineage>
        <taxon>Eukaryota</taxon>
        <taxon>Metazoa</taxon>
        <taxon>Ecdysozoa</taxon>
        <taxon>Arthropoda</taxon>
        <taxon>Crustacea</taxon>
        <taxon>Multicrustacea</taxon>
        <taxon>Hexanauplia</taxon>
        <taxon>Copepoda</taxon>
        <taxon>Harpacticoida</taxon>
        <taxon>Harpacticidae</taxon>
        <taxon>Tigriopus</taxon>
    </lineage>
</organism>
<feature type="domain" description="C2H2-type" evidence="12">
    <location>
        <begin position="256"/>
        <end position="285"/>
    </location>
</feature>
<dbReference type="Proteomes" id="UP000318571">
    <property type="component" value="Chromosome 9"/>
</dbReference>
<keyword evidence="4 10" id="KW-0863">Zinc-finger</keyword>
<evidence type="ECO:0000259" key="12">
    <source>
        <dbReference type="PROSITE" id="PS50157"/>
    </source>
</evidence>
<feature type="region of interest" description="Disordered" evidence="11">
    <location>
        <begin position="134"/>
        <end position="222"/>
    </location>
</feature>
<dbReference type="PANTHER" id="PTHR23235">
    <property type="entry name" value="KRUEPPEL-LIKE TRANSCRIPTION FACTOR"/>
    <property type="match status" value="1"/>
</dbReference>
<dbReference type="FunFam" id="3.30.160.60:FF:000018">
    <property type="entry name" value="Krueppel-like factor 15"/>
    <property type="match status" value="1"/>
</dbReference>
<keyword evidence="9" id="KW-0539">Nucleus</keyword>
<dbReference type="GO" id="GO:0008270">
    <property type="term" value="F:zinc ion binding"/>
    <property type="evidence" value="ECO:0007669"/>
    <property type="project" value="UniProtKB-KW"/>
</dbReference>
<proteinExistence type="predicted"/>
<evidence type="ECO:0000256" key="7">
    <source>
        <dbReference type="ARBA" id="ARBA00023125"/>
    </source>
</evidence>
<keyword evidence="2" id="KW-0479">Metal-binding</keyword>
<evidence type="ECO:0000256" key="2">
    <source>
        <dbReference type="ARBA" id="ARBA00022723"/>
    </source>
</evidence>
<dbReference type="PANTHER" id="PTHR23235:SF158">
    <property type="entry name" value="C2H2-TYPE DOMAIN-CONTAINING PROTEIN"/>
    <property type="match status" value="1"/>
</dbReference>
<keyword evidence="3" id="KW-0677">Repeat</keyword>
<evidence type="ECO:0000256" key="4">
    <source>
        <dbReference type="ARBA" id="ARBA00022771"/>
    </source>
</evidence>
<dbReference type="STRING" id="6832.A0A553NZD4"/>
<dbReference type="FunFam" id="3.30.160.60:FF:002639">
    <property type="entry name" value="Kruppel-Like Factor (Zinc finger protein)"/>
    <property type="match status" value="1"/>
</dbReference>
<evidence type="ECO:0000313" key="14">
    <source>
        <dbReference type="Proteomes" id="UP000318571"/>
    </source>
</evidence>
<evidence type="ECO:0000256" key="10">
    <source>
        <dbReference type="PROSITE-ProRule" id="PRU00042"/>
    </source>
</evidence>
<feature type="compositionally biased region" description="Basic residues" evidence="11">
    <location>
        <begin position="210"/>
        <end position="222"/>
    </location>
</feature>
<keyword evidence="7" id="KW-0238">DNA-binding</keyword>
<evidence type="ECO:0000256" key="1">
    <source>
        <dbReference type="ARBA" id="ARBA00004123"/>
    </source>
</evidence>
<dbReference type="FunFam" id="3.30.160.60:FF:000624">
    <property type="entry name" value="zinc finger protein 697"/>
    <property type="match status" value="1"/>
</dbReference>
<dbReference type="PROSITE" id="PS00028">
    <property type="entry name" value="ZINC_FINGER_C2H2_1"/>
    <property type="match status" value="3"/>
</dbReference>
<name>A0A553NZD4_TIGCA</name>
<dbReference type="GO" id="GO:0000978">
    <property type="term" value="F:RNA polymerase II cis-regulatory region sequence-specific DNA binding"/>
    <property type="evidence" value="ECO:0007669"/>
    <property type="project" value="TreeGrafter"/>
</dbReference>
<comment type="caution">
    <text evidence="13">The sequence shown here is derived from an EMBL/GenBank/DDBJ whole genome shotgun (WGS) entry which is preliminary data.</text>
</comment>